<accession>A0A3P7F5X4</accession>
<dbReference type="EMBL" id="UYWY01008245">
    <property type="protein sequence ID" value="VDM31250.1"/>
    <property type="molecule type" value="Genomic_DNA"/>
</dbReference>
<protein>
    <submittedName>
        <fullName evidence="1">Uncharacterized protein</fullName>
    </submittedName>
</protein>
<organism evidence="1">
    <name type="scientific">Toxocara canis</name>
    <name type="common">Canine roundworm</name>
    <dbReference type="NCBI Taxonomy" id="6265"/>
    <lineage>
        <taxon>Eukaryota</taxon>
        <taxon>Metazoa</taxon>
        <taxon>Ecdysozoa</taxon>
        <taxon>Nematoda</taxon>
        <taxon>Chromadorea</taxon>
        <taxon>Rhabditida</taxon>
        <taxon>Spirurina</taxon>
        <taxon>Ascaridomorpha</taxon>
        <taxon>Ascaridoidea</taxon>
        <taxon>Toxocaridae</taxon>
        <taxon>Toxocara</taxon>
    </lineage>
</organism>
<sequence length="64" mass="7355">MRLSLVKKANSCPICRRKTTTSQCCPDRNITFQERCHLGTENPIWHCRVFLYLIQSITVAGCIV</sequence>
<evidence type="ECO:0000313" key="1">
    <source>
        <dbReference type="EMBL" id="VDM31250.1"/>
    </source>
</evidence>
<name>A0A3P7F5X4_TOXCA</name>
<reference evidence="1" key="1">
    <citation type="submission" date="2018-11" db="EMBL/GenBank/DDBJ databases">
        <authorList>
            <consortium name="Pathogen Informatics"/>
        </authorList>
    </citation>
    <scope>NUCLEOTIDE SEQUENCE [LARGE SCALE GENOMIC DNA]</scope>
</reference>
<dbReference type="AlphaFoldDB" id="A0A3P7F5X4"/>
<gene>
    <name evidence="1" type="ORF">TCNE_LOCUS4620</name>
</gene>
<proteinExistence type="predicted"/>